<dbReference type="Pfam" id="PF13400">
    <property type="entry name" value="Tad"/>
    <property type="match status" value="1"/>
</dbReference>
<keyword evidence="4" id="KW-1185">Reference proteome</keyword>
<evidence type="ECO:0000313" key="4">
    <source>
        <dbReference type="Proteomes" id="UP000185696"/>
    </source>
</evidence>
<feature type="transmembrane region" description="Helical" evidence="1">
    <location>
        <begin position="23"/>
        <end position="46"/>
    </location>
</feature>
<keyword evidence="1" id="KW-1133">Transmembrane helix</keyword>
<evidence type="ECO:0000259" key="2">
    <source>
        <dbReference type="Pfam" id="PF13400"/>
    </source>
</evidence>
<dbReference type="InterPro" id="IPR021202">
    <property type="entry name" value="Rv3654c-like"/>
</dbReference>
<dbReference type="EMBL" id="MSIF01000014">
    <property type="protein sequence ID" value="OLF07858.1"/>
    <property type="molecule type" value="Genomic_DNA"/>
</dbReference>
<protein>
    <recommendedName>
        <fullName evidence="2">Putative Flp pilus-assembly TadG-like N-terminal domain-containing protein</fullName>
    </recommendedName>
</protein>
<dbReference type="NCBIfam" id="TIGR03816">
    <property type="entry name" value="tadE_like_DECH"/>
    <property type="match status" value="1"/>
</dbReference>
<organism evidence="3 4">
    <name type="scientific">Actinophytocola xinjiangensis</name>
    <dbReference type="NCBI Taxonomy" id="485602"/>
    <lineage>
        <taxon>Bacteria</taxon>
        <taxon>Bacillati</taxon>
        <taxon>Actinomycetota</taxon>
        <taxon>Actinomycetes</taxon>
        <taxon>Pseudonocardiales</taxon>
        <taxon>Pseudonocardiaceae</taxon>
    </lineage>
</organism>
<keyword evidence="1" id="KW-0812">Transmembrane</keyword>
<gene>
    <name evidence="3" type="ORF">BLA60_25915</name>
</gene>
<evidence type="ECO:0000313" key="3">
    <source>
        <dbReference type="EMBL" id="OLF07858.1"/>
    </source>
</evidence>
<accession>A0A7Z0WJ53</accession>
<dbReference type="AlphaFoldDB" id="A0A7Z0WJ53"/>
<dbReference type="InterPro" id="IPR028087">
    <property type="entry name" value="Tad_N"/>
</dbReference>
<proteinExistence type="predicted"/>
<comment type="caution">
    <text evidence="3">The sequence shown here is derived from an EMBL/GenBank/DDBJ whole genome shotgun (WGS) entry which is preliminary data.</text>
</comment>
<evidence type="ECO:0000256" key="1">
    <source>
        <dbReference type="SAM" id="Phobius"/>
    </source>
</evidence>
<feature type="domain" description="Putative Flp pilus-assembly TadG-like N-terminal" evidence="2">
    <location>
        <begin position="21"/>
        <end position="67"/>
    </location>
</feature>
<keyword evidence="1" id="KW-0472">Membrane</keyword>
<sequence>MTGAEDAGRFLPNSTAGRDRGSATLWAVAGIAVLFALGIAVVWAGVGVNTRHRAVAAADLSALAAASNVGDGEDVACGKAQWVSTRMRVTMTSCRVEWPDALVEVSAVPPGVLESFGPAEARARAGPVERPVGPR</sequence>
<reference evidence="3 4" key="1">
    <citation type="submission" date="2016-12" db="EMBL/GenBank/DDBJ databases">
        <title>The draft genome sequence of Actinophytocola xinjiangensis.</title>
        <authorList>
            <person name="Wang W."/>
            <person name="Yuan L."/>
        </authorList>
    </citation>
    <scope>NUCLEOTIDE SEQUENCE [LARGE SCALE GENOMIC DNA]</scope>
    <source>
        <strain evidence="3 4">CGMCC 4.4663</strain>
    </source>
</reference>
<name>A0A7Z0WJ53_9PSEU</name>
<dbReference type="Proteomes" id="UP000185696">
    <property type="component" value="Unassembled WGS sequence"/>
</dbReference>